<gene>
    <name evidence="1" type="ORF">L6452_04762</name>
</gene>
<evidence type="ECO:0000313" key="2">
    <source>
        <dbReference type="Proteomes" id="UP001055879"/>
    </source>
</evidence>
<protein>
    <submittedName>
        <fullName evidence="1">Uncharacterized protein</fullName>
    </submittedName>
</protein>
<dbReference type="Proteomes" id="UP001055879">
    <property type="component" value="Linkage Group LG02"/>
</dbReference>
<evidence type="ECO:0000313" key="1">
    <source>
        <dbReference type="EMBL" id="KAI3757228.1"/>
    </source>
</evidence>
<accession>A0ACB9EF85</accession>
<proteinExistence type="predicted"/>
<name>A0ACB9EF85_ARCLA</name>
<dbReference type="EMBL" id="CM042048">
    <property type="protein sequence ID" value="KAI3757228.1"/>
    <property type="molecule type" value="Genomic_DNA"/>
</dbReference>
<sequence>MAVVGRRWRLRWRWSVDDGGFDGDEGFERILFSFEGEDDDGGGRVMRNGQANEEWSEEIKGLKKQWWNWRWVAEKERISFL</sequence>
<reference evidence="2" key="1">
    <citation type="journal article" date="2022" name="Mol. Ecol. Resour.">
        <title>The genomes of chicory, endive, great burdock and yacon provide insights into Asteraceae palaeo-polyploidization history and plant inulin production.</title>
        <authorList>
            <person name="Fan W."/>
            <person name="Wang S."/>
            <person name="Wang H."/>
            <person name="Wang A."/>
            <person name="Jiang F."/>
            <person name="Liu H."/>
            <person name="Zhao H."/>
            <person name="Xu D."/>
            <person name="Zhang Y."/>
        </authorList>
    </citation>
    <scope>NUCLEOTIDE SEQUENCE [LARGE SCALE GENOMIC DNA]</scope>
    <source>
        <strain evidence="2">cv. Niubang</strain>
    </source>
</reference>
<reference evidence="1 2" key="2">
    <citation type="journal article" date="2022" name="Mol. Ecol. Resour.">
        <title>The genomes of chicory, endive, great burdock and yacon provide insights into Asteraceae paleo-polyploidization history and plant inulin production.</title>
        <authorList>
            <person name="Fan W."/>
            <person name="Wang S."/>
            <person name="Wang H."/>
            <person name="Wang A."/>
            <person name="Jiang F."/>
            <person name="Liu H."/>
            <person name="Zhao H."/>
            <person name="Xu D."/>
            <person name="Zhang Y."/>
        </authorList>
    </citation>
    <scope>NUCLEOTIDE SEQUENCE [LARGE SCALE GENOMIC DNA]</scope>
    <source>
        <strain evidence="2">cv. Niubang</strain>
    </source>
</reference>
<comment type="caution">
    <text evidence="1">The sequence shown here is derived from an EMBL/GenBank/DDBJ whole genome shotgun (WGS) entry which is preliminary data.</text>
</comment>
<organism evidence="1 2">
    <name type="scientific">Arctium lappa</name>
    <name type="common">Greater burdock</name>
    <name type="synonym">Lappa major</name>
    <dbReference type="NCBI Taxonomy" id="4217"/>
    <lineage>
        <taxon>Eukaryota</taxon>
        <taxon>Viridiplantae</taxon>
        <taxon>Streptophyta</taxon>
        <taxon>Embryophyta</taxon>
        <taxon>Tracheophyta</taxon>
        <taxon>Spermatophyta</taxon>
        <taxon>Magnoliopsida</taxon>
        <taxon>eudicotyledons</taxon>
        <taxon>Gunneridae</taxon>
        <taxon>Pentapetalae</taxon>
        <taxon>asterids</taxon>
        <taxon>campanulids</taxon>
        <taxon>Asterales</taxon>
        <taxon>Asteraceae</taxon>
        <taxon>Carduoideae</taxon>
        <taxon>Cardueae</taxon>
        <taxon>Arctiinae</taxon>
        <taxon>Arctium</taxon>
    </lineage>
</organism>
<keyword evidence="2" id="KW-1185">Reference proteome</keyword>